<reference evidence="1" key="1">
    <citation type="submission" date="2023-06" db="EMBL/GenBank/DDBJ databases">
        <authorList>
            <person name="Kurt Z."/>
        </authorList>
    </citation>
    <scope>NUCLEOTIDE SEQUENCE</scope>
</reference>
<dbReference type="EMBL" id="CAXDID020000033">
    <property type="protein sequence ID" value="CAL5995665.1"/>
    <property type="molecule type" value="Genomic_DNA"/>
</dbReference>
<dbReference type="Gene3D" id="1.10.238.10">
    <property type="entry name" value="EF-hand"/>
    <property type="match status" value="1"/>
</dbReference>
<reference evidence="2 3" key="2">
    <citation type="submission" date="2024-07" db="EMBL/GenBank/DDBJ databases">
        <authorList>
            <person name="Akdeniz Z."/>
        </authorList>
    </citation>
    <scope>NUCLEOTIDE SEQUENCE [LARGE SCALE GENOMIC DNA]</scope>
</reference>
<evidence type="ECO:0000313" key="3">
    <source>
        <dbReference type="Proteomes" id="UP001642409"/>
    </source>
</evidence>
<dbReference type="InterPro" id="IPR011992">
    <property type="entry name" value="EF-hand-dom_pair"/>
</dbReference>
<evidence type="ECO:0000313" key="1">
    <source>
        <dbReference type="EMBL" id="CAI9961014.1"/>
    </source>
</evidence>
<name>A0AA86UMB8_9EUKA</name>
<dbReference type="AlphaFoldDB" id="A0AA86UMB8"/>
<protein>
    <submittedName>
        <fullName evidence="1">EF hand domain-containing protein</fullName>
    </submittedName>
    <submittedName>
        <fullName evidence="2">EF_hand domain-containing protein</fullName>
    </submittedName>
</protein>
<comment type="caution">
    <text evidence="1">The sequence shown here is derived from an EMBL/GenBank/DDBJ whole genome shotgun (WGS) entry which is preliminary data.</text>
</comment>
<gene>
    <name evidence="2" type="ORF">HINF_LOCUS14145</name>
    <name evidence="1" type="ORF">HINF_LOCUS48659</name>
</gene>
<proteinExistence type="predicted"/>
<keyword evidence="3" id="KW-1185">Reference proteome</keyword>
<organism evidence="1">
    <name type="scientific">Hexamita inflata</name>
    <dbReference type="NCBI Taxonomy" id="28002"/>
    <lineage>
        <taxon>Eukaryota</taxon>
        <taxon>Metamonada</taxon>
        <taxon>Diplomonadida</taxon>
        <taxon>Hexamitidae</taxon>
        <taxon>Hexamitinae</taxon>
        <taxon>Hexamita</taxon>
    </lineage>
</organism>
<evidence type="ECO:0000313" key="2">
    <source>
        <dbReference type="EMBL" id="CAL5995665.1"/>
    </source>
</evidence>
<dbReference type="EMBL" id="CATOUU010000937">
    <property type="protein sequence ID" value="CAI9961014.1"/>
    <property type="molecule type" value="Genomic_DNA"/>
</dbReference>
<accession>A0AA86UMB8</accession>
<dbReference type="Proteomes" id="UP001642409">
    <property type="component" value="Unassembled WGS sequence"/>
</dbReference>
<sequence length="205" mass="24116">MYSNIYRYQEMFDELDYRGYNYLTLDQIIEAVNKQTKKYFDKNLAQQLMLTADFHDENMSLDQFCQFMYICENADYNDSVSVFFYAADLNQSGYLDKQQVQKIVKKLKLGLVFKEVSSLVEMYADSYDGTVGYTVYKQIVKQLQNTQNEQVRRQQLRDNFEEPENTLNSNRGSQPQKQILKPIAKNQSLSSGKQLKIKNNDLSFI</sequence>
<dbReference type="SUPFAM" id="SSF47473">
    <property type="entry name" value="EF-hand"/>
    <property type="match status" value="1"/>
</dbReference>